<evidence type="ECO:0000256" key="7">
    <source>
        <dbReference type="ARBA" id="ARBA00023136"/>
    </source>
</evidence>
<proteinExistence type="inferred from homology"/>
<dbReference type="PANTHER" id="PTHR30269">
    <property type="entry name" value="TRANSMEMBRANE PROTEIN YFCA"/>
    <property type="match status" value="1"/>
</dbReference>
<keyword evidence="7 8" id="KW-0472">Membrane</keyword>
<feature type="transmembrane region" description="Helical" evidence="8">
    <location>
        <begin position="35"/>
        <end position="60"/>
    </location>
</feature>
<dbReference type="PANTHER" id="PTHR30269:SF32">
    <property type="entry name" value="MEMBRANE TRANSPORTER PROTEIN-RELATED"/>
    <property type="match status" value="1"/>
</dbReference>
<keyword evidence="3" id="KW-0813">Transport</keyword>
<evidence type="ECO:0000256" key="1">
    <source>
        <dbReference type="ARBA" id="ARBA00004651"/>
    </source>
</evidence>
<name>A0ABW3ZG48_9RHOB</name>
<gene>
    <name evidence="9" type="ORF">ACFQ4E_06005</name>
</gene>
<evidence type="ECO:0000313" key="10">
    <source>
        <dbReference type="Proteomes" id="UP001597135"/>
    </source>
</evidence>
<evidence type="ECO:0000256" key="8">
    <source>
        <dbReference type="RuleBase" id="RU363041"/>
    </source>
</evidence>
<evidence type="ECO:0000256" key="4">
    <source>
        <dbReference type="ARBA" id="ARBA00022475"/>
    </source>
</evidence>
<comment type="similarity">
    <text evidence="2 8">Belongs to the 4-toluene sulfonate uptake permease (TSUP) (TC 2.A.102) family.</text>
</comment>
<evidence type="ECO:0000256" key="5">
    <source>
        <dbReference type="ARBA" id="ARBA00022692"/>
    </source>
</evidence>
<keyword evidence="10" id="KW-1185">Reference proteome</keyword>
<feature type="transmembrane region" description="Helical" evidence="8">
    <location>
        <begin position="81"/>
        <end position="99"/>
    </location>
</feature>
<feature type="transmembrane region" description="Helical" evidence="8">
    <location>
        <begin position="137"/>
        <end position="156"/>
    </location>
</feature>
<organism evidence="9 10">
    <name type="scientific">Litorisediminicola beolgyonensis</name>
    <dbReference type="NCBI Taxonomy" id="1173614"/>
    <lineage>
        <taxon>Bacteria</taxon>
        <taxon>Pseudomonadati</taxon>
        <taxon>Pseudomonadota</taxon>
        <taxon>Alphaproteobacteria</taxon>
        <taxon>Rhodobacterales</taxon>
        <taxon>Paracoccaceae</taxon>
        <taxon>Litorisediminicola</taxon>
    </lineage>
</organism>
<sequence>MDLFALVTPVELSLCVALAFVAGVVKGVVGFAMPMIMISGLGSIVAPDLALAGLILPTLVTNGMQALRQGPGAAWSSVRRFRIFLVVGCAALLLSAQLVTVLPVWLMLALIGGPIVLFALSQIAGRALVLPGADTRIEIAIAAVAGFFGGLSGVWGPPVVAYLTALHTEKAEQARIQGVIYGLGAVALAVAHIGSGVLNAESAWFSLTLIPSAVMGMWLGGRLQDRIDQAMFRRATLWTLLIAGLNLLRRAFF</sequence>
<feature type="transmembrane region" description="Helical" evidence="8">
    <location>
        <begin position="231"/>
        <end position="248"/>
    </location>
</feature>
<reference evidence="10" key="1">
    <citation type="journal article" date="2019" name="Int. J. Syst. Evol. Microbiol.">
        <title>The Global Catalogue of Microorganisms (GCM) 10K type strain sequencing project: providing services to taxonomists for standard genome sequencing and annotation.</title>
        <authorList>
            <consortium name="The Broad Institute Genomics Platform"/>
            <consortium name="The Broad Institute Genome Sequencing Center for Infectious Disease"/>
            <person name="Wu L."/>
            <person name="Ma J."/>
        </authorList>
    </citation>
    <scope>NUCLEOTIDE SEQUENCE [LARGE SCALE GENOMIC DNA]</scope>
    <source>
        <strain evidence="10">CCUG 62953</strain>
    </source>
</reference>
<dbReference type="Pfam" id="PF01925">
    <property type="entry name" value="TauE"/>
    <property type="match status" value="1"/>
</dbReference>
<evidence type="ECO:0000256" key="2">
    <source>
        <dbReference type="ARBA" id="ARBA00009142"/>
    </source>
</evidence>
<feature type="transmembrane region" description="Helical" evidence="8">
    <location>
        <begin position="105"/>
        <end position="125"/>
    </location>
</feature>
<dbReference type="EMBL" id="JBHTMU010000007">
    <property type="protein sequence ID" value="MFD1341964.1"/>
    <property type="molecule type" value="Genomic_DNA"/>
</dbReference>
<comment type="caution">
    <text evidence="9">The sequence shown here is derived from an EMBL/GenBank/DDBJ whole genome shotgun (WGS) entry which is preliminary data.</text>
</comment>
<keyword evidence="5 8" id="KW-0812">Transmembrane</keyword>
<evidence type="ECO:0000313" key="9">
    <source>
        <dbReference type="EMBL" id="MFD1341964.1"/>
    </source>
</evidence>
<accession>A0ABW3ZG48</accession>
<keyword evidence="4 8" id="KW-1003">Cell membrane</keyword>
<feature type="transmembrane region" description="Helical" evidence="8">
    <location>
        <begin position="176"/>
        <end position="195"/>
    </location>
</feature>
<feature type="transmembrane region" description="Helical" evidence="8">
    <location>
        <begin position="202"/>
        <end position="219"/>
    </location>
</feature>
<evidence type="ECO:0000256" key="3">
    <source>
        <dbReference type="ARBA" id="ARBA00022448"/>
    </source>
</evidence>
<keyword evidence="6 8" id="KW-1133">Transmembrane helix</keyword>
<dbReference type="InterPro" id="IPR002781">
    <property type="entry name" value="TM_pro_TauE-like"/>
</dbReference>
<protein>
    <recommendedName>
        <fullName evidence="8">Probable membrane transporter protein</fullName>
    </recommendedName>
</protein>
<dbReference type="RefSeq" id="WP_386802025.1">
    <property type="nucleotide sequence ID" value="NZ_JBHTMU010000007.1"/>
</dbReference>
<dbReference type="Proteomes" id="UP001597135">
    <property type="component" value="Unassembled WGS sequence"/>
</dbReference>
<dbReference type="InterPro" id="IPR052017">
    <property type="entry name" value="TSUP"/>
</dbReference>
<comment type="subcellular location">
    <subcellularLocation>
        <location evidence="1 8">Cell membrane</location>
        <topology evidence="1 8">Multi-pass membrane protein</topology>
    </subcellularLocation>
</comment>
<evidence type="ECO:0000256" key="6">
    <source>
        <dbReference type="ARBA" id="ARBA00022989"/>
    </source>
</evidence>